<evidence type="ECO:0000256" key="2">
    <source>
        <dbReference type="SAM" id="MobiDB-lite"/>
    </source>
</evidence>
<gene>
    <name evidence="3" type="ORF">RND81_01G076400</name>
</gene>
<comment type="caution">
    <text evidence="3">The sequence shown here is derived from an EMBL/GenBank/DDBJ whole genome shotgun (WGS) entry which is preliminary data.</text>
</comment>
<evidence type="ECO:0000313" key="3">
    <source>
        <dbReference type="EMBL" id="KAK9756140.1"/>
    </source>
</evidence>
<feature type="coiled-coil region" evidence="1">
    <location>
        <begin position="138"/>
        <end position="172"/>
    </location>
</feature>
<proteinExistence type="predicted"/>
<dbReference type="AlphaFoldDB" id="A0AAW1NH24"/>
<evidence type="ECO:0000256" key="1">
    <source>
        <dbReference type="SAM" id="Coils"/>
    </source>
</evidence>
<sequence>MGRKAKASKTQTMKQPLEPNFPSGVQTIASDGTPTNMEFGHLLSDTSHSGKKKSKTSTTVVRRSRRLQPNAATQVLEPIVHEIHLSDSENNKELGNEKEDETRAHEVNKSPEQTSDETEGNFDEDYPGAADFKYKAMYINSQKKIEALMEENKELNKALEHAIGKIDVYEKQSNVYSEVMDVIASLSKANENLSAHVKRGGSIYQNGDTVRDSKKSKTRQGFD</sequence>
<feature type="region of interest" description="Disordered" evidence="2">
    <location>
        <begin position="1"/>
        <end position="126"/>
    </location>
</feature>
<accession>A0AAW1NH24</accession>
<keyword evidence="1" id="KW-0175">Coiled coil</keyword>
<feature type="compositionally biased region" description="Polar residues" evidence="2">
    <location>
        <begin position="23"/>
        <end position="36"/>
    </location>
</feature>
<feature type="compositionally biased region" description="Basic and acidic residues" evidence="2">
    <location>
        <begin position="209"/>
        <end position="223"/>
    </location>
</feature>
<reference evidence="3" key="1">
    <citation type="submission" date="2024-03" db="EMBL/GenBank/DDBJ databases">
        <title>WGS assembly of Saponaria officinalis var. Norfolk2.</title>
        <authorList>
            <person name="Jenkins J."/>
            <person name="Shu S."/>
            <person name="Grimwood J."/>
            <person name="Barry K."/>
            <person name="Goodstein D."/>
            <person name="Schmutz J."/>
            <person name="Leebens-Mack J."/>
            <person name="Osbourn A."/>
        </authorList>
    </citation>
    <scope>NUCLEOTIDE SEQUENCE [LARGE SCALE GENOMIC DNA]</scope>
    <source>
        <strain evidence="3">JIC</strain>
    </source>
</reference>
<organism evidence="3 4">
    <name type="scientific">Saponaria officinalis</name>
    <name type="common">Common soapwort</name>
    <name type="synonym">Lychnis saponaria</name>
    <dbReference type="NCBI Taxonomy" id="3572"/>
    <lineage>
        <taxon>Eukaryota</taxon>
        <taxon>Viridiplantae</taxon>
        <taxon>Streptophyta</taxon>
        <taxon>Embryophyta</taxon>
        <taxon>Tracheophyta</taxon>
        <taxon>Spermatophyta</taxon>
        <taxon>Magnoliopsida</taxon>
        <taxon>eudicotyledons</taxon>
        <taxon>Gunneridae</taxon>
        <taxon>Pentapetalae</taxon>
        <taxon>Caryophyllales</taxon>
        <taxon>Caryophyllaceae</taxon>
        <taxon>Caryophylleae</taxon>
        <taxon>Saponaria</taxon>
    </lineage>
</organism>
<feature type="compositionally biased region" description="Acidic residues" evidence="2">
    <location>
        <begin position="114"/>
        <end position="126"/>
    </location>
</feature>
<keyword evidence="4" id="KW-1185">Reference proteome</keyword>
<feature type="region of interest" description="Disordered" evidence="2">
    <location>
        <begin position="200"/>
        <end position="223"/>
    </location>
</feature>
<dbReference type="Proteomes" id="UP001443914">
    <property type="component" value="Unassembled WGS sequence"/>
</dbReference>
<dbReference type="EMBL" id="JBDFQZ010000001">
    <property type="protein sequence ID" value="KAK9756140.1"/>
    <property type="molecule type" value="Genomic_DNA"/>
</dbReference>
<name>A0AAW1NH24_SAPOF</name>
<protein>
    <submittedName>
        <fullName evidence="3">Uncharacterized protein</fullName>
    </submittedName>
</protein>
<feature type="compositionally biased region" description="Basic and acidic residues" evidence="2">
    <location>
        <begin position="79"/>
        <end position="109"/>
    </location>
</feature>
<dbReference type="PANTHER" id="PTHR38936">
    <property type="entry name" value="TITIN-LIKE ISOFORM X2"/>
    <property type="match status" value="1"/>
</dbReference>
<evidence type="ECO:0000313" key="4">
    <source>
        <dbReference type="Proteomes" id="UP001443914"/>
    </source>
</evidence>
<dbReference type="PANTHER" id="PTHR38936:SF1">
    <property type="entry name" value="DUF641 DOMAIN-CONTAINING PROTEIN"/>
    <property type="match status" value="1"/>
</dbReference>